<evidence type="ECO:0000259" key="1">
    <source>
        <dbReference type="Pfam" id="PF00005"/>
    </source>
</evidence>
<gene>
    <name evidence="2" type="ORF">MTR62_20445</name>
</gene>
<comment type="caution">
    <text evidence="2">The sequence shown here is derived from an EMBL/GenBank/DDBJ whole genome shotgun (WGS) entry which is preliminary data.</text>
</comment>
<evidence type="ECO:0000313" key="3">
    <source>
        <dbReference type="Proteomes" id="UP001162881"/>
    </source>
</evidence>
<dbReference type="InterPro" id="IPR003439">
    <property type="entry name" value="ABC_transporter-like_ATP-bd"/>
</dbReference>
<feature type="domain" description="ABC transporter" evidence="1">
    <location>
        <begin position="40"/>
        <end position="61"/>
    </location>
</feature>
<reference evidence="2" key="1">
    <citation type="submission" date="2022-03" db="EMBL/GenBank/DDBJ databases">
        <title>Identification of a novel bacterium isolated from mangrove sediments.</title>
        <authorList>
            <person name="Pan X."/>
        </authorList>
    </citation>
    <scope>NUCLEOTIDE SEQUENCE</scope>
    <source>
        <strain evidence="2">B1949</strain>
    </source>
</reference>
<feature type="non-terminal residue" evidence="2">
    <location>
        <position position="66"/>
    </location>
</feature>
<accession>A0ABT0BIZ8</accession>
<protein>
    <submittedName>
        <fullName evidence="2">ATP-binding cassette domain-containing protein</fullName>
    </submittedName>
</protein>
<dbReference type="RefSeq" id="WP_244024421.1">
    <property type="nucleotide sequence ID" value="NZ_JALHLF010000200.1"/>
</dbReference>
<keyword evidence="3" id="KW-1185">Reference proteome</keyword>
<sequence>MSDFASSAHAGAVLTLDGVSIHSPSGQALFPPLHLAIGRERVGLVGRNGCGKSSLLRALAGPGVPA</sequence>
<evidence type="ECO:0000313" key="2">
    <source>
        <dbReference type="EMBL" id="MCJ2185035.1"/>
    </source>
</evidence>
<name>A0ABT0BIZ8_9SPHN</name>
<keyword evidence="2" id="KW-0067">ATP-binding</keyword>
<dbReference type="Proteomes" id="UP001162881">
    <property type="component" value="Unassembled WGS sequence"/>
</dbReference>
<dbReference type="InterPro" id="IPR027417">
    <property type="entry name" value="P-loop_NTPase"/>
</dbReference>
<proteinExistence type="predicted"/>
<organism evidence="2 3">
    <name type="scientific">Novosphingobium organovorum</name>
    <dbReference type="NCBI Taxonomy" id="2930092"/>
    <lineage>
        <taxon>Bacteria</taxon>
        <taxon>Pseudomonadati</taxon>
        <taxon>Pseudomonadota</taxon>
        <taxon>Alphaproteobacteria</taxon>
        <taxon>Sphingomonadales</taxon>
        <taxon>Sphingomonadaceae</taxon>
        <taxon>Novosphingobium</taxon>
    </lineage>
</organism>
<dbReference type="Gene3D" id="3.40.50.300">
    <property type="entry name" value="P-loop containing nucleotide triphosphate hydrolases"/>
    <property type="match status" value="1"/>
</dbReference>
<dbReference type="GO" id="GO:0005524">
    <property type="term" value="F:ATP binding"/>
    <property type="evidence" value="ECO:0007669"/>
    <property type="project" value="UniProtKB-KW"/>
</dbReference>
<dbReference type="Pfam" id="PF00005">
    <property type="entry name" value="ABC_tran"/>
    <property type="match status" value="1"/>
</dbReference>
<dbReference type="EMBL" id="JALHLF010000200">
    <property type="protein sequence ID" value="MCJ2185035.1"/>
    <property type="molecule type" value="Genomic_DNA"/>
</dbReference>
<dbReference type="SUPFAM" id="SSF52540">
    <property type="entry name" value="P-loop containing nucleoside triphosphate hydrolases"/>
    <property type="match status" value="1"/>
</dbReference>
<keyword evidence="2" id="KW-0547">Nucleotide-binding</keyword>